<gene>
    <name evidence="2" type="ORF">PGQ11_010354</name>
</gene>
<protein>
    <submittedName>
        <fullName evidence="2">Uncharacterized protein</fullName>
    </submittedName>
</protein>
<proteinExistence type="predicted"/>
<name>A0ABR2IB44_9PEZI</name>
<evidence type="ECO:0000313" key="2">
    <source>
        <dbReference type="EMBL" id="KAK8859620.1"/>
    </source>
</evidence>
<accession>A0ABR2IB44</accession>
<sequence>MEDKKAVEGKSEMRRAVPRFKNHIDIFLPEHTGSDRTGPYTTRPGNDGSKTVMERTEFAARVDISRLGLGYNLNRIIVRKHLYVIV</sequence>
<organism evidence="2 3">
    <name type="scientific">Apiospora arundinis</name>
    <dbReference type="NCBI Taxonomy" id="335852"/>
    <lineage>
        <taxon>Eukaryota</taxon>
        <taxon>Fungi</taxon>
        <taxon>Dikarya</taxon>
        <taxon>Ascomycota</taxon>
        <taxon>Pezizomycotina</taxon>
        <taxon>Sordariomycetes</taxon>
        <taxon>Xylariomycetidae</taxon>
        <taxon>Amphisphaeriales</taxon>
        <taxon>Apiosporaceae</taxon>
        <taxon>Apiospora</taxon>
    </lineage>
</organism>
<reference evidence="2 3" key="1">
    <citation type="journal article" date="2024" name="IMA Fungus">
        <title>Apiospora arundinis, a panoply of carbohydrate-active enzymes and secondary metabolites.</title>
        <authorList>
            <person name="Sorensen T."/>
            <person name="Petersen C."/>
            <person name="Muurmann A.T."/>
            <person name="Christiansen J.V."/>
            <person name="Brundto M.L."/>
            <person name="Overgaard C.K."/>
            <person name="Boysen A.T."/>
            <person name="Wollenberg R.D."/>
            <person name="Larsen T.O."/>
            <person name="Sorensen J.L."/>
            <person name="Nielsen K.L."/>
            <person name="Sondergaard T.E."/>
        </authorList>
    </citation>
    <scope>NUCLEOTIDE SEQUENCE [LARGE SCALE GENOMIC DNA]</scope>
    <source>
        <strain evidence="2 3">AAU 773</strain>
    </source>
</reference>
<dbReference type="EMBL" id="JAPCWZ010000006">
    <property type="protein sequence ID" value="KAK8859620.1"/>
    <property type="molecule type" value="Genomic_DNA"/>
</dbReference>
<keyword evidence="3" id="KW-1185">Reference proteome</keyword>
<evidence type="ECO:0000313" key="3">
    <source>
        <dbReference type="Proteomes" id="UP001390339"/>
    </source>
</evidence>
<comment type="caution">
    <text evidence="2">The sequence shown here is derived from an EMBL/GenBank/DDBJ whole genome shotgun (WGS) entry which is preliminary data.</text>
</comment>
<feature type="region of interest" description="Disordered" evidence="1">
    <location>
        <begin position="28"/>
        <end position="51"/>
    </location>
</feature>
<evidence type="ECO:0000256" key="1">
    <source>
        <dbReference type="SAM" id="MobiDB-lite"/>
    </source>
</evidence>
<dbReference type="Proteomes" id="UP001390339">
    <property type="component" value="Unassembled WGS sequence"/>
</dbReference>